<evidence type="ECO:0000256" key="2">
    <source>
        <dbReference type="ARBA" id="ARBA00022771"/>
    </source>
</evidence>
<dbReference type="GO" id="GO:0008270">
    <property type="term" value="F:zinc ion binding"/>
    <property type="evidence" value="ECO:0007669"/>
    <property type="project" value="UniProtKB-KW"/>
</dbReference>
<keyword evidence="3" id="KW-0862">Zinc</keyword>
<dbReference type="GO" id="GO:0003677">
    <property type="term" value="F:DNA binding"/>
    <property type="evidence" value="ECO:0007669"/>
    <property type="project" value="UniProtKB-KW"/>
</dbReference>
<name>A0A9E7HDV0_9LILI</name>
<dbReference type="GO" id="GO:0003723">
    <property type="term" value="F:RNA binding"/>
    <property type="evidence" value="ECO:0007669"/>
    <property type="project" value="UniProtKB-KW"/>
</dbReference>
<dbReference type="PANTHER" id="PTHR24009">
    <property type="entry name" value="RNA-BINDING (RRM/RBD/RNP MOTIFS)"/>
    <property type="match status" value="1"/>
</dbReference>
<accession>A0A9E7HDV0</accession>
<organism evidence="6 7">
    <name type="scientific">Musa troglodytarum</name>
    <name type="common">fe'i banana</name>
    <dbReference type="NCBI Taxonomy" id="320322"/>
    <lineage>
        <taxon>Eukaryota</taxon>
        <taxon>Viridiplantae</taxon>
        <taxon>Streptophyta</taxon>
        <taxon>Embryophyta</taxon>
        <taxon>Tracheophyta</taxon>
        <taxon>Spermatophyta</taxon>
        <taxon>Magnoliopsida</taxon>
        <taxon>Liliopsida</taxon>
        <taxon>Zingiberales</taxon>
        <taxon>Musaceae</taxon>
        <taxon>Musa</taxon>
    </lineage>
</organism>
<gene>
    <name evidence="6" type="ORF">MUK42_06599</name>
</gene>
<sequence>MFGFVTFIYPERVKLIPAKGNPHFIYDARVLIKPYKEKGKKDP</sequence>
<keyword evidence="4" id="KW-0694">RNA-binding</keyword>
<evidence type="ECO:0000256" key="4">
    <source>
        <dbReference type="ARBA" id="ARBA00022884"/>
    </source>
</evidence>
<dbReference type="Proteomes" id="UP001055439">
    <property type="component" value="Chromosome 8"/>
</dbReference>
<keyword evidence="2" id="KW-0863">Zinc-finger</keyword>
<evidence type="ECO:0000256" key="1">
    <source>
        <dbReference type="ARBA" id="ARBA00022723"/>
    </source>
</evidence>
<keyword evidence="7" id="KW-1185">Reference proteome</keyword>
<proteinExistence type="predicted"/>
<keyword evidence="5" id="KW-0238">DNA-binding</keyword>
<keyword evidence="1" id="KW-0479">Metal-binding</keyword>
<dbReference type="OrthoDB" id="670110at2759"/>
<evidence type="ECO:0000313" key="7">
    <source>
        <dbReference type="Proteomes" id="UP001055439"/>
    </source>
</evidence>
<dbReference type="PANTHER" id="PTHR24009:SF3">
    <property type="entry name" value="RNA-BINDING (RRM_RBD_RNP MOTIFS) FAMILY PROTEIN-RELATED"/>
    <property type="match status" value="1"/>
</dbReference>
<reference evidence="6" key="1">
    <citation type="submission" date="2022-05" db="EMBL/GenBank/DDBJ databases">
        <title>The Musa troglodytarum L. genome provides insights into the mechanism of non-climacteric behaviour and enrichment of carotenoids.</title>
        <authorList>
            <person name="Wang J."/>
        </authorList>
    </citation>
    <scope>NUCLEOTIDE SEQUENCE</scope>
    <source>
        <tissue evidence="6">Leaf</tissue>
    </source>
</reference>
<dbReference type="EMBL" id="CP097510">
    <property type="protein sequence ID" value="URE31710.1"/>
    <property type="molecule type" value="Genomic_DNA"/>
</dbReference>
<dbReference type="AlphaFoldDB" id="A0A9E7HDV0"/>
<protein>
    <submittedName>
        <fullName evidence="6">Zinc finger C-x8-C-x5-C-x3-H type (And similar)</fullName>
    </submittedName>
</protein>
<evidence type="ECO:0000256" key="3">
    <source>
        <dbReference type="ARBA" id="ARBA00022833"/>
    </source>
</evidence>
<evidence type="ECO:0000313" key="6">
    <source>
        <dbReference type="EMBL" id="URE31710.1"/>
    </source>
</evidence>
<evidence type="ECO:0000256" key="5">
    <source>
        <dbReference type="ARBA" id="ARBA00023125"/>
    </source>
</evidence>